<organism evidence="6 7">
    <name type="scientific">Dreissena polymorpha</name>
    <name type="common">Zebra mussel</name>
    <name type="synonym">Mytilus polymorpha</name>
    <dbReference type="NCBI Taxonomy" id="45954"/>
    <lineage>
        <taxon>Eukaryota</taxon>
        <taxon>Metazoa</taxon>
        <taxon>Spiralia</taxon>
        <taxon>Lophotrochozoa</taxon>
        <taxon>Mollusca</taxon>
        <taxon>Bivalvia</taxon>
        <taxon>Autobranchia</taxon>
        <taxon>Heteroconchia</taxon>
        <taxon>Euheterodonta</taxon>
        <taxon>Imparidentia</taxon>
        <taxon>Neoheterodontei</taxon>
        <taxon>Myida</taxon>
        <taxon>Dreissenoidea</taxon>
        <taxon>Dreissenidae</taxon>
        <taxon>Dreissena</taxon>
    </lineage>
</organism>
<reference evidence="6" key="2">
    <citation type="submission" date="2020-11" db="EMBL/GenBank/DDBJ databases">
        <authorList>
            <person name="McCartney M.A."/>
            <person name="Auch B."/>
            <person name="Kono T."/>
            <person name="Mallez S."/>
            <person name="Becker A."/>
            <person name="Gohl D.M."/>
            <person name="Silverstein K.A.T."/>
            <person name="Koren S."/>
            <person name="Bechman K.B."/>
            <person name="Herman A."/>
            <person name="Abrahante J.E."/>
            <person name="Garbe J."/>
        </authorList>
    </citation>
    <scope>NUCLEOTIDE SEQUENCE</scope>
    <source>
        <strain evidence="6">Duluth1</strain>
        <tissue evidence="6">Whole animal</tissue>
    </source>
</reference>
<comment type="caution">
    <text evidence="6">The sequence shown here is derived from an EMBL/GenBank/DDBJ whole genome shotgun (WGS) entry which is preliminary data.</text>
</comment>
<dbReference type="InterPro" id="IPR001820">
    <property type="entry name" value="TIMP"/>
</dbReference>
<keyword evidence="3" id="KW-0862">Zinc</keyword>
<dbReference type="Proteomes" id="UP000828390">
    <property type="component" value="Unassembled WGS sequence"/>
</dbReference>
<evidence type="ECO:0000256" key="4">
    <source>
        <dbReference type="PIRSR" id="PIRSR601820-3"/>
    </source>
</evidence>
<evidence type="ECO:0000313" key="7">
    <source>
        <dbReference type="Proteomes" id="UP000828390"/>
    </source>
</evidence>
<keyword evidence="4" id="KW-1015">Disulfide bond</keyword>
<keyword evidence="2" id="KW-0964">Secreted</keyword>
<sequence>MYLQLLVIMAFFGISSACVCPNITEDEKFCTGNFAASIYVKGGCQDLFKPERIYDIEIIKKLRGPSNIRRAHHLKTATHSCGATLQPNKYYVISGHLAGGRLLESDFCKLKIEYDNKMEADKYEVPTCR</sequence>
<feature type="binding site" evidence="3">
    <location>
        <position position="18"/>
    </location>
    <ligand>
        <name>Zn(2+)</name>
        <dbReference type="ChEBI" id="CHEBI:29105"/>
        <note>ligand shared with metalloproteinase partner</note>
    </ligand>
</feature>
<dbReference type="GO" id="GO:0008191">
    <property type="term" value="F:metalloendopeptidase inhibitor activity"/>
    <property type="evidence" value="ECO:0007669"/>
    <property type="project" value="InterPro"/>
</dbReference>
<accession>A0A9D4NAN0</accession>
<evidence type="ECO:0000256" key="5">
    <source>
        <dbReference type="SAM" id="SignalP"/>
    </source>
</evidence>
<feature type="signal peptide" evidence="5">
    <location>
        <begin position="1"/>
        <end position="17"/>
    </location>
</feature>
<keyword evidence="7" id="KW-1185">Reference proteome</keyword>
<dbReference type="Gene3D" id="2.40.50.120">
    <property type="match status" value="1"/>
</dbReference>
<dbReference type="InterPro" id="IPR008993">
    <property type="entry name" value="TIMP-like_OB-fold"/>
</dbReference>
<evidence type="ECO:0008006" key="8">
    <source>
        <dbReference type="Google" id="ProtNLM"/>
    </source>
</evidence>
<proteinExistence type="predicted"/>
<evidence type="ECO:0000313" key="6">
    <source>
        <dbReference type="EMBL" id="KAH3890224.1"/>
    </source>
</evidence>
<protein>
    <recommendedName>
        <fullName evidence="8">NTR domain-containing protein</fullName>
    </recommendedName>
</protein>
<keyword evidence="5" id="KW-0732">Signal</keyword>
<reference evidence="6" key="1">
    <citation type="journal article" date="2019" name="bioRxiv">
        <title>The Genome of the Zebra Mussel, Dreissena polymorpha: A Resource for Invasive Species Research.</title>
        <authorList>
            <person name="McCartney M.A."/>
            <person name="Auch B."/>
            <person name="Kono T."/>
            <person name="Mallez S."/>
            <person name="Zhang Y."/>
            <person name="Obille A."/>
            <person name="Becker A."/>
            <person name="Abrahante J.E."/>
            <person name="Garbe J."/>
            <person name="Badalamenti J.P."/>
            <person name="Herman A."/>
            <person name="Mangelson H."/>
            <person name="Liachko I."/>
            <person name="Sullivan S."/>
            <person name="Sone E.D."/>
            <person name="Koren S."/>
            <person name="Silverstein K.A.T."/>
            <person name="Beckman K.B."/>
            <person name="Gohl D.M."/>
        </authorList>
    </citation>
    <scope>NUCLEOTIDE SEQUENCE</scope>
    <source>
        <strain evidence="6">Duluth1</strain>
        <tissue evidence="6">Whole animal</tissue>
    </source>
</reference>
<evidence type="ECO:0000256" key="1">
    <source>
        <dbReference type="ARBA" id="ARBA00004613"/>
    </source>
</evidence>
<dbReference type="GO" id="GO:0005576">
    <property type="term" value="C:extracellular region"/>
    <property type="evidence" value="ECO:0007669"/>
    <property type="project" value="UniProtKB-SubCell"/>
</dbReference>
<name>A0A9D4NAN0_DREPO</name>
<feature type="chain" id="PRO_5039513298" description="NTR domain-containing protein" evidence="5">
    <location>
        <begin position="18"/>
        <end position="129"/>
    </location>
</feature>
<dbReference type="AlphaFoldDB" id="A0A9D4NAN0"/>
<dbReference type="GO" id="GO:0046872">
    <property type="term" value="F:metal ion binding"/>
    <property type="evidence" value="ECO:0007669"/>
    <property type="project" value="UniProtKB-KW"/>
</dbReference>
<comment type="subcellular location">
    <subcellularLocation>
        <location evidence="1">Secreted</location>
    </subcellularLocation>
</comment>
<feature type="disulfide bond" evidence="4">
    <location>
        <begin position="20"/>
        <end position="108"/>
    </location>
</feature>
<dbReference type="EMBL" id="JAIWYP010000001">
    <property type="protein sequence ID" value="KAH3890224.1"/>
    <property type="molecule type" value="Genomic_DNA"/>
</dbReference>
<dbReference type="SUPFAM" id="SSF50242">
    <property type="entry name" value="TIMP-like"/>
    <property type="match status" value="1"/>
</dbReference>
<feature type="disulfide bond" evidence="4">
    <location>
        <begin position="18"/>
        <end position="81"/>
    </location>
</feature>
<evidence type="ECO:0000256" key="3">
    <source>
        <dbReference type="PIRSR" id="PIRSR601820-1"/>
    </source>
</evidence>
<dbReference type="Pfam" id="PF00965">
    <property type="entry name" value="TIMP"/>
    <property type="match status" value="1"/>
</dbReference>
<gene>
    <name evidence="6" type="ORF">DPMN_014297</name>
</gene>
<evidence type="ECO:0000256" key="2">
    <source>
        <dbReference type="ARBA" id="ARBA00022525"/>
    </source>
</evidence>
<keyword evidence="3" id="KW-0479">Metal-binding</keyword>